<protein>
    <submittedName>
        <fullName evidence="2">Uncharacterized protein</fullName>
    </submittedName>
</protein>
<accession>A0A7I7UES9</accession>
<proteinExistence type="predicted"/>
<reference evidence="2 3" key="1">
    <citation type="journal article" date="2019" name="Emerg. Microbes Infect.">
        <title>Comprehensive subspecies identification of 175 nontuberculous mycobacteria species based on 7547 genomic profiles.</title>
        <authorList>
            <person name="Matsumoto Y."/>
            <person name="Kinjo T."/>
            <person name="Motooka D."/>
            <person name="Nabeya D."/>
            <person name="Jung N."/>
            <person name="Uechi K."/>
            <person name="Horii T."/>
            <person name="Iida T."/>
            <person name="Fujita J."/>
            <person name="Nakamura S."/>
        </authorList>
    </citation>
    <scope>NUCLEOTIDE SEQUENCE [LARGE SCALE GENOMIC DNA]</scope>
    <source>
        <strain evidence="2 3">JCM 6370</strain>
    </source>
</reference>
<name>A0A7I7UES9_MYCPV</name>
<dbReference type="AlphaFoldDB" id="A0A7I7UES9"/>
<feature type="compositionally biased region" description="Basic and acidic residues" evidence="1">
    <location>
        <begin position="82"/>
        <end position="102"/>
    </location>
</feature>
<evidence type="ECO:0000256" key="1">
    <source>
        <dbReference type="SAM" id="MobiDB-lite"/>
    </source>
</evidence>
<keyword evidence="3" id="KW-1185">Reference proteome</keyword>
<evidence type="ECO:0000313" key="2">
    <source>
        <dbReference type="EMBL" id="BBY79351.1"/>
    </source>
</evidence>
<dbReference type="Proteomes" id="UP000467252">
    <property type="component" value="Chromosome"/>
</dbReference>
<evidence type="ECO:0000313" key="3">
    <source>
        <dbReference type="Proteomes" id="UP000467252"/>
    </source>
</evidence>
<organism evidence="2 3">
    <name type="scientific">Mycolicibacterium pulveris</name>
    <name type="common">Mycobacterium pulveris</name>
    <dbReference type="NCBI Taxonomy" id="36813"/>
    <lineage>
        <taxon>Bacteria</taxon>
        <taxon>Bacillati</taxon>
        <taxon>Actinomycetota</taxon>
        <taxon>Actinomycetes</taxon>
        <taxon>Mycobacteriales</taxon>
        <taxon>Mycobacteriaceae</taxon>
        <taxon>Mycolicibacterium</taxon>
    </lineage>
</organism>
<dbReference type="EMBL" id="AP022599">
    <property type="protein sequence ID" value="BBY79351.1"/>
    <property type="molecule type" value="Genomic_DNA"/>
</dbReference>
<sequence length="114" mass="12335">MAADMRQRNAALNRLPVQYARALRLRDAGIPDEVTAECIGVEIEGLPLVMRVAEAKLATAMATRAQVNSRSGPNPPEGEDDEHQHPQAAHRDAGCDRADRRACRSNAHGANGTR</sequence>
<gene>
    <name evidence="2" type="ORF">MPUL_05090</name>
</gene>
<feature type="region of interest" description="Disordered" evidence="1">
    <location>
        <begin position="62"/>
        <end position="114"/>
    </location>
</feature>